<reference evidence="1" key="2">
    <citation type="journal article" date="2015" name="Data Brief">
        <title>Shoot transcriptome of the giant reed, Arundo donax.</title>
        <authorList>
            <person name="Barrero R.A."/>
            <person name="Guerrero F.D."/>
            <person name="Moolhuijzen P."/>
            <person name="Goolsby J.A."/>
            <person name="Tidwell J."/>
            <person name="Bellgard S.E."/>
            <person name="Bellgard M.I."/>
        </authorList>
    </citation>
    <scope>NUCLEOTIDE SEQUENCE</scope>
    <source>
        <tissue evidence="1">Shoot tissue taken approximately 20 cm above the soil surface</tissue>
    </source>
</reference>
<dbReference type="EMBL" id="GBRH01237816">
    <property type="protein sequence ID" value="JAD60079.1"/>
    <property type="molecule type" value="Transcribed_RNA"/>
</dbReference>
<name>A0A0A9B7Y7_ARUDO</name>
<reference evidence="1" key="1">
    <citation type="submission" date="2014-09" db="EMBL/GenBank/DDBJ databases">
        <authorList>
            <person name="Magalhaes I.L.F."/>
            <person name="Oliveira U."/>
            <person name="Santos F.R."/>
            <person name="Vidigal T.H.D.A."/>
            <person name="Brescovit A.D."/>
            <person name="Santos A.J."/>
        </authorList>
    </citation>
    <scope>NUCLEOTIDE SEQUENCE</scope>
    <source>
        <tissue evidence="1">Shoot tissue taken approximately 20 cm above the soil surface</tissue>
    </source>
</reference>
<sequence>MDMAAPPPAVVVPR</sequence>
<accession>A0A0A9B7Y7</accession>
<evidence type="ECO:0000313" key="1">
    <source>
        <dbReference type="EMBL" id="JAD60079.1"/>
    </source>
</evidence>
<organism evidence="1">
    <name type="scientific">Arundo donax</name>
    <name type="common">Giant reed</name>
    <name type="synonym">Donax arundinaceus</name>
    <dbReference type="NCBI Taxonomy" id="35708"/>
    <lineage>
        <taxon>Eukaryota</taxon>
        <taxon>Viridiplantae</taxon>
        <taxon>Streptophyta</taxon>
        <taxon>Embryophyta</taxon>
        <taxon>Tracheophyta</taxon>
        <taxon>Spermatophyta</taxon>
        <taxon>Magnoliopsida</taxon>
        <taxon>Liliopsida</taxon>
        <taxon>Poales</taxon>
        <taxon>Poaceae</taxon>
        <taxon>PACMAD clade</taxon>
        <taxon>Arundinoideae</taxon>
        <taxon>Arundineae</taxon>
        <taxon>Arundo</taxon>
    </lineage>
</organism>
<proteinExistence type="predicted"/>
<protein>
    <submittedName>
        <fullName evidence="1">Uncharacterized protein</fullName>
    </submittedName>
</protein>